<keyword evidence="2" id="KW-0472">Membrane</keyword>
<gene>
    <name evidence="3" type="ORF">PIB30_063710</name>
</gene>
<evidence type="ECO:0000313" key="3">
    <source>
        <dbReference type="EMBL" id="MED6124931.1"/>
    </source>
</evidence>
<comment type="caution">
    <text evidence="3">The sequence shown here is derived from an EMBL/GenBank/DDBJ whole genome shotgun (WGS) entry which is preliminary data.</text>
</comment>
<dbReference type="EMBL" id="JASCZI010030818">
    <property type="protein sequence ID" value="MED6124931.1"/>
    <property type="molecule type" value="Genomic_DNA"/>
</dbReference>
<name>A0ABU6RLJ6_9FABA</name>
<organism evidence="3 4">
    <name type="scientific">Stylosanthes scabra</name>
    <dbReference type="NCBI Taxonomy" id="79078"/>
    <lineage>
        <taxon>Eukaryota</taxon>
        <taxon>Viridiplantae</taxon>
        <taxon>Streptophyta</taxon>
        <taxon>Embryophyta</taxon>
        <taxon>Tracheophyta</taxon>
        <taxon>Spermatophyta</taxon>
        <taxon>Magnoliopsida</taxon>
        <taxon>eudicotyledons</taxon>
        <taxon>Gunneridae</taxon>
        <taxon>Pentapetalae</taxon>
        <taxon>rosids</taxon>
        <taxon>fabids</taxon>
        <taxon>Fabales</taxon>
        <taxon>Fabaceae</taxon>
        <taxon>Papilionoideae</taxon>
        <taxon>50 kb inversion clade</taxon>
        <taxon>dalbergioids sensu lato</taxon>
        <taxon>Dalbergieae</taxon>
        <taxon>Pterocarpus clade</taxon>
        <taxon>Stylosanthes</taxon>
    </lineage>
</organism>
<reference evidence="3 4" key="1">
    <citation type="journal article" date="2023" name="Plants (Basel)">
        <title>Bridging the Gap: Combining Genomics and Transcriptomics Approaches to Understand Stylosanthes scabra, an Orphan Legume from the Brazilian Caatinga.</title>
        <authorList>
            <person name="Ferreira-Neto J.R.C."/>
            <person name="da Silva M.D."/>
            <person name="Binneck E."/>
            <person name="de Melo N.F."/>
            <person name="da Silva R.H."/>
            <person name="de Melo A.L.T.M."/>
            <person name="Pandolfi V."/>
            <person name="Bustamante F.O."/>
            <person name="Brasileiro-Vidal A.C."/>
            <person name="Benko-Iseppon A.M."/>
        </authorList>
    </citation>
    <scope>NUCLEOTIDE SEQUENCE [LARGE SCALE GENOMIC DNA]</scope>
    <source>
        <tissue evidence="3">Leaves</tissue>
    </source>
</reference>
<keyword evidence="2" id="KW-0812">Transmembrane</keyword>
<keyword evidence="2" id="KW-1133">Transmembrane helix</keyword>
<accession>A0ABU6RLJ6</accession>
<protein>
    <submittedName>
        <fullName evidence="3">Uncharacterized protein</fullName>
    </submittedName>
</protein>
<proteinExistence type="predicted"/>
<feature type="compositionally biased region" description="Basic and acidic residues" evidence="1">
    <location>
        <begin position="85"/>
        <end position="102"/>
    </location>
</feature>
<dbReference type="Proteomes" id="UP001341840">
    <property type="component" value="Unassembled WGS sequence"/>
</dbReference>
<evidence type="ECO:0000313" key="4">
    <source>
        <dbReference type="Proteomes" id="UP001341840"/>
    </source>
</evidence>
<feature type="transmembrane region" description="Helical" evidence="2">
    <location>
        <begin position="48"/>
        <end position="69"/>
    </location>
</feature>
<sequence>MLKLGCSLIAYSEIWRSKAALTVLCKRWRRSRGWALARSFHPLKFRMLLLELLLLLRLLRLFLVLLLVLQSQKTKPPVASSDKPISLEKEEGAKEDPSTDLRQKRRKRKVQESFLEEAALGVDSAWEHKVSPIDRAFPAGFNFLAALDSGLTQGSIR</sequence>
<evidence type="ECO:0000256" key="2">
    <source>
        <dbReference type="SAM" id="Phobius"/>
    </source>
</evidence>
<evidence type="ECO:0000256" key="1">
    <source>
        <dbReference type="SAM" id="MobiDB-lite"/>
    </source>
</evidence>
<keyword evidence="4" id="KW-1185">Reference proteome</keyword>
<feature type="region of interest" description="Disordered" evidence="1">
    <location>
        <begin position="72"/>
        <end position="107"/>
    </location>
</feature>